<dbReference type="GO" id="GO:0019180">
    <property type="term" value="F:dTDP-4-amino-4,6-dideoxygalactose transaminase activity"/>
    <property type="evidence" value="ECO:0007669"/>
    <property type="project" value="UniProtKB-EC"/>
</dbReference>
<comment type="similarity">
    <text evidence="1 2">Belongs to the DegT/DnrJ/EryC1 family.</text>
</comment>
<dbReference type="Proteomes" id="UP001382935">
    <property type="component" value="Chromosome"/>
</dbReference>
<dbReference type="InterPro" id="IPR000653">
    <property type="entry name" value="DegT/StrS_aminotransferase"/>
</dbReference>
<gene>
    <name evidence="4" type="primary">rffA</name>
    <name evidence="4" type="synonym">fcnA</name>
    <name evidence="4" type="synonym">wecE</name>
    <name evidence="4" type="ORF">V6R86_01380</name>
</gene>
<proteinExistence type="inferred from homology"/>
<dbReference type="PANTHER" id="PTHR30244">
    <property type="entry name" value="TRANSAMINASE"/>
    <property type="match status" value="1"/>
</dbReference>
<keyword evidence="5" id="KW-1185">Reference proteome</keyword>
<dbReference type="InterPro" id="IPR015424">
    <property type="entry name" value="PyrdxlP-dep_Trfase"/>
</dbReference>
<dbReference type="Gene3D" id="3.40.640.10">
    <property type="entry name" value="Type I PLP-dependent aspartate aminotransferase-like (Major domain)"/>
    <property type="match status" value="1"/>
</dbReference>
<dbReference type="InterPro" id="IPR015421">
    <property type="entry name" value="PyrdxlP-dep_Trfase_major"/>
</dbReference>
<dbReference type="Pfam" id="PF01041">
    <property type="entry name" value="DegT_DnrJ_EryC1"/>
    <property type="match status" value="1"/>
</dbReference>
<dbReference type="RefSeq" id="WP_338501377.1">
    <property type="nucleotide sequence ID" value="NZ_CP145607.1"/>
</dbReference>
<dbReference type="PIRSF" id="PIRSF000390">
    <property type="entry name" value="PLP_StrS"/>
    <property type="match status" value="1"/>
</dbReference>
<keyword evidence="2" id="KW-0663">Pyridoxal phosphate</keyword>
<organism evidence="4 5">
    <name type="scientific">Sphingomonas kaistensis</name>
    <dbReference type="NCBI Taxonomy" id="298708"/>
    <lineage>
        <taxon>Bacteria</taxon>
        <taxon>Pseudomonadati</taxon>
        <taxon>Pseudomonadota</taxon>
        <taxon>Alphaproteobacteria</taxon>
        <taxon>Sphingomonadales</taxon>
        <taxon>Sphingomonadaceae</taxon>
        <taxon>Sphingomonas</taxon>
    </lineage>
</organism>
<dbReference type="CDD" id="cd00616">
    <property type="entry name" value="AHBA_syn"/>
    <property type="match status" value="1"/>
</dbReference>
<accession>A0ABZ2FZZ1</accession>
<dbReference type="SUPFAM" id="SSF53383">
    <property type="entry name" value="PLP-dependent transferases"/>
    <property type="match status" value="1"/>
</dbReference>
<dbReference type="PANTHER" id="PTHR30244:SF34">
    <property type="entry name" value="DTDP-4-AMINO-4,6-DIDEOXYGALACTOSE TRANSAMINASE"/>
    <property type="match status" value="1"/>
</dbReference>
<feature type="region of interest" description="Disordered" evidence="3">
    <location>
        <begin position="1"/>
        <end position="29"/>
    </location>
</feature>
<evidence type="ECO:0000256" key="1">
    <source>
        <dbReference type="ARBA" id="ARBA00037999"/>
    </source>
</evidence>
<dbReference type="NCBIfam" id="TIGR02379">
    <property type="entry name" value="ECA_wecE"/>
    <property type="match status" value="1"/>
</dbReference>
<keyword evidence="4" id="KW-0032">Aminotransferase</keyword>
<dbReference type="InterPro" id="IPR012749">
    <property type="entry name" value="WecE-like"/>
</dbReference>
<evidence type="ECO:0000256" key="3">
    <source>
        <dbReference type="SAM" id="MobiDB-lite"/>
    </source>
</evidence>
<dbReference type="EC" id="2.6.1.59" evidence="4"/>
<keyword evidence="4" id="KW-0808">Transferase</keyword>
<dbReference type="InterPro" id="IPR015422">
    <property type="entry name" value="PyrdxlP-dep_Trfase_small"/>
</dbReference>
<dbReference type="EMBL" id="CP145607">
    <property type="protein sequence ID" value="WWM69384.1"/>
    <property type="molecule type" value="Genomic_DNA"/>
</dbReference>
<dbReference type="NCBIfam" id="NF008687">
    <property type="entry name" value="PRK11706.1"/>
    <property type="match status" value="1"/>
</dbReference>
<evidence type="ECO:0000313" key="4">
    <source>
        <dbReference type="EMBL" id="WWM69384.1"/>
    </source>
</evidence>
<protein>
    <submittedName>
        <fullName evidence="4">dTDP-4-amino-4,6-dideoxygalactose transaminase</fullName>
        <ecNumber evidence="4">2.6.1.59</ecNumber>
    </submittedName>
</protein>
<evidence type="ECO:0000313" key="5">
    <source>
        <dbReference type="Proteomes" id="UP001382935"/>
    </source>
</evidence>
<sequence length="411" mass="44587">MPQSSGARFQFDRRSVEDQNPAATARAAPVPFNRPSLVGRELDNIAEAIRRGQLSGDGHFTAECNAIIARLTGSASALLTHSGTAALEMAAILCDLKPGDEVILPSFTFVSTANAVVLRGATPVFVDIDPRTLNLDPSKVADAVGPRTRAIFAVHYAGFPADMDALAQIADAHGLLLVEDAAQALGSFYKGRPAGSLGDLGAFSFHETKNILSGEGGALTLNTPVLVDRARIIREKGTNRSQFIDGLVDKYTWVDLGSSYLPGELIAAFLHGQLERVDEVTRRRRQLFARYFQSFAALPSRHGIDLPRWSAEVQGNGHMFYLLLRSAAQRSAFIAAMREEGIGTPFHYVPLHSSPGGQRFGRSAGGMEHTDRTAERLVRLPMFFDLEDEIERVIDICLRVVRKLDGSGATC</sequence>
<reference evidence="4 5" key="1">
    <citation type="submission" date="2024-02" db="EMBL/GenBank/DDBJ databases">
        <title>Full genome sequence of Sphingomonas kaistensis.</title>
        <authorList>
            <person name="Poletto B.L."/>
            <person name="Silva G."/>
            <person name="Galante D."/>
            <person name="Campos K.R."/>
            <person name="Santos M.B.N."/>
            <person name="Sacchi C.T."/>
        </authorList>
    </citation>
    <scope>NUCLEOTIDE SEQUENCE [LARGE SCALE GENOMIC DNA]</scope>
    <source>
        <strain evidence="4 5">MA4R</strain>
    </source>
</reference>
<dbReference type="Gene3D" id="3.90.1150.10">
    <property type="entry name" value="Aspartate Aminotransferase, domain 1"/>
    <property type="match status" value="1"/>
</dbReference>
<name>A0ABZ2FZZ1_9SPHN</name>
<evidence type="ECO:0000256" key="2">
    <source>
        <dbReference type="RuleBase" id="RU004508"/>
    </source>
</evidence>